<feature type="transmembrane region" description="Helical" evidence="1">
    <location>
        <begin position="330"/>
        <end position="348"/>
    </location>
</feature>
<dbReference type="Proteomes" id="UP000055590">
    <property type="component" value="Chromosome"/>
</dbReference>
<keyword evidence="4" id="KW-1185">Reference proteome</keyword>
<evidence type="ECO:0000256" key="1">
    <source>
        <dbReference type="SAM" id="Phobius"/>
    </source>
</evidence>
<organism evidence="3 4">
    <name type="scientific">Vulgatibacter incomptus</name>
    <dbReference type="NCBI Taxonomy" id="1391653"/>
    <lineage>
        <taxon>Bacteria</taxon>
        <taxon>Pseudomonadati</taxon>
        <taxon>Myxococcota</taxon>
        <taxon>Myxococcia</taxon>
        <taxon>Myxococcales</taxon>
        <taxon>Cystobacterineae</taxon>
        <taxon>Vulgatibacteraceae</taxon>
        <taxon>Vulgatibacter</taxon>
    </lineage>
</organism>
<keyword evidence="1" id="KW-0472">Membrane</keyword>
<evidence type="ECO:0000313" key="4">
    <source>
        <dbReference type="Proteomes" id="UP000055590"/>
    </source>
</evidence>
<evidence type="ECO:0000313" key="3">
    <source>
        <dbReference type="EMBL" id="AKU92303.1"/>
    </source>
</evidence>
<keyword evidence="1" id="KW-0812">Transmembrane</keyword>
<evidence type="ECO:0000259" key="2">
    <source>
        <dbReference type="Pfam" id="PF08308"/>
    </source>
</evidence>
<name>A0A0K1PFJ7_9BACT</name>
<dbReference type="AlphaFoldDB" id="A0A0K1PFJ7"/>
<dbReference type="EMBL" id="CP012332">
    <property type="protein sequence ID" value="AKU92303.1"/>
    <property type="molecule type" value="Genomic_DNA"/>
</dbReference>
<dbReference type="Pfam" id="PF08308">
    <property type="entry name" value="PEGA"/>
    <property type="match status" value="1"/>
</dbReference>
<keyword evidence="1" id="KW-1133">Transmembrane helix</keyword>
<protein>
    <recommendedName>
        <fullName evidence="2">PEGA domain-containing protein</fullName>
    </recommendedName>
</protein>
<feature type="domain" description="PEGA" evidence="2">
    <location>
        <begin position="195"/>
        <end position="260"/>
    </location>
</feature>
<reference evidence="3 4" key="1">
    <citation type="submission" date="2015-08" db="EMBL/GenBank/DDBJ databases">
        <authorList>
            <person name="Babu N.S."/>
            <person name="Beckwith C.J."/>
            <person name="Beseler K.G."/>
            <person name="Brison A."/>
            <person name="Carone J.V."/>
            <person name="Caskin T.P."/>
            <person name="Diamond M."/>
            <person name="Durham M.E."/>
            <person name="Foxe J.M."/>
            <person name="Go M."/>
            <person name="Henderson B.A."/>
            <person name="Jones I.B."/>
            <person name="McGettigan J.A."/>
            <person name="Micheletti S.J."/>
            <person name="Nasrallah M.E."/>
            <person name="Ortiz D."/>
            <person name="Piller C.R."/>
            <person name="Privatt S.R."/>
            <person name="Schneider S.L."/>
            <person name="Sharp S."/>
            <person name="Smith T.C."/>
            <person name="Stanton J.D."/>
            <person name="Ullery H.E."/>
            <person name="Wilson R.J."/>
            <person name="Serrano M.G."/>
            <person name="Buck G."/>
            <person name="Lee V."/>
            <person name="Wang Y."/>
            <person name="Carvalho R."/>
            <person name="Voegtly L."/>
            <person name="Shi R."/>
            <person name="Duckworth R."/>
            <person name="Johnson A."/>
            <person name="Loviza R."/>
            <person name="Walstead R."/>
            <person name="Shah Z."/>
            <person name="Kiflezghi M."/>
            <person name="Wade K."/>
            <person name="Ball S.L."/>
            <person name="Bradley K.W."/>
            <person name="Asai D.J."/>
            <person name="Bowman C.A."/>
            <person name="Russell D.A."/>
            <person name="Pope W.H."/>
            <person name="Jacobs-Sera D."/>
            <person name="Hendrix R.W."/>
            <person name="Hatfull G.F."/>
        </authorList>
    </citation>
    <scope>NUCLEOTIDE SEQUENCE [LARGE SCALE GENOMIC DNA]</scope>
    <source>
        <strain evidence="3 4">DSM 27710</strain>
    </source>
</reference>
<dbReference type="STRING" id="1391653.AKJ08_2690"/>
<proteinExistence type="predicted"/>
<dbReference type="KEGG" id="vin:AKJ08_2690"/>
<accession>A0A0K1PFJ7</accession>
<sequence length="356" mass="36455">MQRETPLSRHHLPNIAETGLIVSASRAGRVRFAAASALSVLFALATASPASAAPVVRERAAVVVTQAIGVGTLADRLGNIAADLVAAGPMNAIAPGEAIRLLRAKGGPDPMSCGTERACLADAARVLGVRWLITVGIGSFGQMYSLELGALDLAADAPPATTSATYAAPGPEWEQAVRERLGKVLPPALLAPPSKLVVTSEIHGAELYVDGARIATTPVDGPIVVAAGPRVVELRKDGYLPSRTRVEAVSGSQHPVDLRLLPASSPSHGGSLRTWSYVAGGGAAAALVGAIAFHATASSTMDEARLRKDQGLPFADRRSDALSQVGTARVLYGVAGAALAGAVVLWFLDEPAAATR</sequence>
<dbReference type="InterPro" id="IPR013229">
    <property type="entry name" value="PEGA"/>
</dbReference>
<feature type="transmembrane region" description="Helical" evidence="1">
    <location>
        <begin position="275"/>
        <end position="297"/>
    </location>
</feature>
<gene>
    <name evidence="3" type="ORF">AKJ08_2690</name>
</gene>